<evidence type="ECO:0000313" key="4">
    <source>
        <dbReference type="Proteomes" id="UP001183414"/>
    </source>
</evidence>
<dbReference type="RefSeq" id="WP_311673031.1">
    <property type="nucleotide sequence ID" value="NZ_JAVREQ010000007.1"/>
</dbReference>
<keyword evidence="2" id="KW-0732">Signal</keyword>
<dbReference type="InterPro" id="IPR015943">
    <property type="entry name" value="WD40/YVTN_repeat-like_dom_sf"/>
</dbReference>
<feature type="chain" id="PRO_5045803744" evidence="2">
    <location>
        <begin position="26"/>
        <end position="402"/>
    </location>
</feature>
<dbReference type="PROSITE" id="PS51257">
    <property type="entry name" value="PROKAR_LIPOPROTEIN"/>
    <property type="match status" value="1"/>
</dbReference>
<dbReference type="SUPFAM" id="SSF50969">
    <property type="entry name" value="YVTN repeat-like/Quinoprotein amine dehydrogenase"/>
    <property type="match status" value="1"/>
</dbReference>
<dbReference type="InterPro" id="IPR011044">
    <property type="entry name" value="Quino_amine_DH_bsu"/>
</dbReference>
<name>A0ABU2NQJ0_9ACTN</name>
<evidence type="ECO:0000313" key="3">
    <source>
        <dbReference type="EMBL" id="MDT0379242.1"/>
    </source>
</evidence>
<dbReference type="Gene3D" id="2.130.10.10">
    <property type="entry name" value="YVTN repeat-like/Quinoprotein amine dehydrogenase"/>
    <property type="match status" value="1"/>
</dbReference>
<reference evidence="4" key="1">
    <citation type="submission" date="2023-07" db="EMBL/GenBank/DDBJ databases">
        <title>30 novel species of actinomycetes from the DSMZ collection.</title>
        <authorList>
            <person name="Nouioui I."/>
        </authorList>
    </citation>
    <scope>NUCLEOTIDE SEQUENCE [LARGE SCALE GENOMIC DNA]</scope>
    <source>
        <strain evidence="4">DSM 42041</strain>
    </source>
</reference>
<organism evidence="3 4">
    <name type="scientific">Streptomyces hazeniae</name>
    <dbReference type="NCBI Taxonomy" id="3075538"/>
    <lineage>
        <taxon>Bacteria</taxon>
        <taxon>Bacillati</taxon>
        <taxon>Actinomycetota</taxon>
        <taxon>Actinomycetes</taxon>
        <taxon>Kitasatosporales</taxon>
        <taxon>Streptomycetaceae</taxon>
        <taxon>Streptomyces</taxon>
    </lineage>
</organism>
<accession>A0ABU2NQJ0</accession>
<sequence length="402" mass="42032">MRNTSRPALTSGVTSLLAASLLLTACGSGSTGTVGSEKPEKKAGAPASVEDPVVVTYDGGLLMLDGQTLKAAEDIALDGYNRVNPAGDDRHVIVSTEKGFSVLDAVAAAMTDVTFPGEKPGHVVRHAGRTVLFTDGTGEVTAFDPGELADGEPKADTFTSKAPHHGVAVELENGALVSTVGTEEEGAVGIQVLDVDGKEIARSEECPGAHGEATAKDEAVAVGCEDGVLLYADGKISKIDSPSEYGAIGTQKGSDQSAIILGDYKKDADAERERPEQVSLVDTETKKLDLLDLGTSYSFRSLARGPHGEGLVLGTDGKLHVLDMEKGEVTDSVPVVGAWKEPLDWQEARPALFVRDHTAYVTDPATKKIHAVDFEAGEVTESVTLPHAPDEISGVHTGHHEH</sequence>
<dbReference type="NCBIfam" id="NF038015">
    <property type="entry name" value="AztD"/>
    <property type="match status" value="1"/>
</dbReference>
<feature type="region of interest" description="Disordered" evidence="1">
    <location>
        <begin position="383"/>
        <end position="402"/>
    </location>
</feature>
<comment type="caution">
    <text evidence="3">The sequence shown here is derived from an EMBL/GenBank/DDBJ whole genome shotgun (WGS) entry which is preliminary data.</text>
</comment>
<dbReference type="InterPro" id="IPR047697">
    <property type="entry name" value="AztD-like"/>
</dbReference>
<gene>
    <name evidence="3" type="primary">aztD</name>
    <name evidence="3" type="ORF">RM572_10740</name>
</gene>
<feature type="signal peptide" evidence="2">
    <location>
        <begin position="1"/>
        <end position="25"/>
    </location>
</feature>
<evidence type="ECO:0000256" key="2">
    <source>
        <dbReference type="SAM" id="SignalP"/>
    </source>
</evidence>
<dbReference type="Proteomes" id="UP001183414">
    <property type="component" value="Unassembled WGS sequence"/>
</dbReference>
<evidence type="ECO:0000256" key="1">
    <source>
        <dbReference type="SAM" id="MobiDB-lite"/>
    </source>
</evidence>
<dbReference type="EMBL" id="JAVREQ010000007">
    <property type="protein sequence ID" value="MDT0379242.1"/>
    <property type="molecule type" value="Genomic_DNA"/>
</dbReference>
<protein>
    <submittedName>
        <fullName evidence="3">Zinc metallochaperone AztD</fullName>
    </submittedName>
</protein>
<proteinExistence type="predicted"/>
<keyword evidence="4" id="KW-1185">Reference proteome</keyword>